<dbReference type="PANTHER" id="PTHR30185">
    <property type="entry name" value="CRYPTIC BETA-GLUCOSIDE BGL OPERON ANTITERMINATOR"/>
    <property type="match status" value="1"/>
</dbReference>
<dbReference type="PROSITE" id="PS51094">
    <property type="entry name" value="PTS_EIIA_TYPE_2"/>
    <property type="match status" value="1"/>
</dbReference>
<dbReference type="InterPro" id="IPR016152">
    <property type="entry name" value="PTrfase/Anion_transptr"/>
</dbReference>
<dbReference type="PROSITE" id="PS51099">
    <property type="entry name" value="PTS_EIIB_TYPE_2"/>
    <property type="match status" value="1"/>
</dbReference>
<evidence type="ECO:0000256" key="2">
    <source>
        <dbReference type="ARBA" id="ARBA00022737"/>
    </source>
</evidence>
<dbReference type="Pfam" id="PF08279">
    <property type="entry name" value="HTH_11"/>
    <property type="match status" value="1"/>
</dbReference>
<dbReference type="SUPFAM" id="SSF63520">
    <property type="entry name" value="PTS-regulatory domain, PRD"/>
    <property type="match status" value="2"/>
</dbReference>
<dbReference type="GO" id="GO:0009401">
    <property type="term" value="P:phosphoenolpyruvate-dependent sugar phosphotransferase system"/>
    <property type="evidence" value="ECO:0007669"/>
    <property type="project" value="InterPro"/>
</dbReference>
<evidence type="ECO:0000259" key="3">
    <source>
        <dbReference type="PROSITE" id="PS51094"/>
    </source>
</evidence>
<dbReference type="Pfam" id="PF00359">
    <property type="entry name" value="PTS_EIIA_2"/>
    <property type="match status" value="1"/>
</dbReference>
<protein>
    <submittedName>
        <fullName evidence="6">Transcription regulator, mannitol operon</fullName>
    </submittedName>
</protein>
<dbReference type="Gene3D" id="3.40.930.10">
    <property type="entry name" value="Mannitol-specific EII, Chain A"/>
    <property type="match status" value="1"/>
</dbReference>
<dbReference type="Gene3D" id="3.40.50.2300">
    <property type="match status" value="1"/>
</dbReference>
<dbReference type="GO" id="GO:0008982">
    <property type="term" value="F:protein-N(PI)-phosphohistidine-sugar phosphotransferase activity"/>
    <property type="evidence" value="ECO:0007669"/>
    <property type="project" value="InterPro"/>
</dbReference>
<dbReference type="InterPro" id="IPR002178">
    <property type="entry name" value="PTS_EIIA_type-2_dom"/>
</dbReference>
<dbReference type="InterPro" id="IPR036095">
    <property type="entry name" value="PTS_EIIB-like_sf"/>
</dbReference>
<dbReference type="SUPFAM" id="SSF55804">
    <property type="entry name" value="Phoshotransferase/anion transport protein"/>
    <property type="match status" value="1"/>
</dbReference>
<reference evidence="6" key="1">
    <citation type="journal article" date="2011" name="J. Bacteriol.">
        <title>Annotated genome sequence of Lactobacillus pentosus MP-10, which has probiotic potential, from naturally fermented Alorena green table olives.</title>
        <authorList>
            <person name="Abriouel H."/>
            <person name="Benomar N."/>
            <person name="Perez Pulido R."/>
            <person name="Canamero M.M."/>
            <person name="Galvez A."/>
        </authorList>
    </citation>
    <scope>NUCLEOTIDE SEQUENCE</scope>
    <source>
        <strain evidence="6">MP-10</strain>
    </source>
</reference>
<dbReference type="PROSITE" id="PS51372">
    <property type="entry name" value="PRD_2"/>
    <property type="match status" value="2"/>
</dbReference>
<dbReference type="AlphaFoldDB" id="F6IUV1"/>
<feature type="domain" description="PRD" evidence="5">
    <location>
        <begin position="192"/>
        <end position="292"/>
    </location>
</feature>
<feature type="domain" description="PTS EIIA type-2" evidence="3">
    <location>
        <begin position="496"/>
        <end position="634"/>
    </location>
</feature>
<dbReference type="SUPFAM" id="SSF46785">
    <property type="entry name" value="Winged helix' DNA-binding domain"/>
    <property type="match status" value="1"/>
</dbReference>
<evidence type="ECO:0000313" key="6">
    <source>
        <dbReference type="EMBL" id="CCB82368.1"/>
    </source>
</evidence>
<dbReference type="Gene3D" id="1.10.1790.10">
    <property type="entry name" value="PRD domain"/>
    <property type="match status" value="2"/>
</dbReference>
<dbReference type="InterPro" id="IPR036634">
    <property type="entry name" value="PRD_sf"/>
</dbReference>
<sequence>MAPNSSPATLTRMIIELILSKQVVHYQDIMEYTGMSRKTITKYLNKVEAIVNQQGVELVRKRGQGIHFRGNTNALLAKFPALKDGSQSEEERRISIMTFLTQQSSPILLDDIADHFFISRSTLERDLNILKSSYGLKLTATTEGIQFKSSEGDVRRLIGQLLQSYWGQEIKQNQRTGKMVRTFKIPASLKRYVDKQTLDQMQRVLNQFVATLKVDVNEYQYESLLIHTTIAIQRIRNGEYISHLSSSRLNGITISPSTTKLAKMLVAAFGCTLPDEEIAYLNIHVAAIEDGYIDLAHNGIVEQEMVNWLRTVLSDYDNQLLRNLTLHLRPALVRIKNGISITNPYCNQVKTYFPVAFDHALALAMAITKRYRLQLTEDEIAYLALHFESFIERRKTSRSDVELVIVCSTGYGTAELLKQRVMDKLPNVNIVNTLSVSELMAGPVTADIVISTIPLRLNGTRVIQVTPFLNDHEIDVLKKLSQDVRKEKYAREAFVKLLSPNGIITNSSATNKQAAIIQITDQLQTHGYVDKQMQASALAREQVASTIIDKFAIPHGDINHVLKPTIGILTSKRGIEWDHERVHIVFFVALNRTVESQMDDIYSYFYSLIQNANRMAALTKAQDVQSIIEILAHDKGE</sequence>
<dbReference type="InterPro" id="IPR011608">
    <property type="entry name" value="PRD"/>
</dbReference>
<feature type="domain" description="PTS EIIB type-2" evidence="4">
    <location>
        <begin position="401"/>
        <end position="489"/>
    </location>
</feature>
<dbReference type="Gene3D" id="1.10.10.10">
    <property type="entry name" value="Winged helix-like DNA-binding domain superfamily/Winged helix DNA-binding domain"/>
    <property type="match status" value="1"/>
</dbReference>
<name>F6IUV1_LACPE</name>
<proteinExistence type="predicted"/>
<dbReference type="CDD" id="cd05568">
    <property type="entry name" value="PTS_IIB_bgl_like"/>
    <property type="match status" value="1"/>
</dbReference>
<evidence type="ECO:0000259" key="4">
    <source>
        <dbReference type="PROSITE" id="PS51099"/>
    </source>
</evidence>
<dbReference type="InterPro" id="IPR036388">
    <property type="entry name" value="WH-like_DNA-bd_sf"/>
</dbReference>
<evidence type="ECO:0000259" key="5">
    <source>
        <dbReference type="PROSITE" id="PS51372"/>
    </source>
</evidence>
<evidence type="ECO:0000256" key="1">
    <source>
        <dbReference type="ARBA" id="ARBA00022679"/>
    </source>
</evidence>
<organism evidence="6">
    <name type="scientific">Lactiplantibacillus pentosus MP-10</name>
    <dbReference type="NCBI Taxonomy" id="1028490"/>
    <lineage>
        <taxon>Bacteria</taxon>
        <taxon>Bacillati</taxon>
        <taxon>Bacillota</taxon>
        <taxon>Bacilli</taxon>
        <taxon>Lactobacillales</taxon>
        <taxon>Lactobacillaceae</taxon>
        <taxon>Lactiplantibacillus</taxon>
    </lineage>
</organism>
<keyword evidence="1" id="KW-0808">Transferase</keyword>
<dbReference type="PANTHER" id="PTHR30185:SF13">
    <property type="entry name" value="LICABCH OPERON REGULATOR-RELATED"/>
    <property type="match status" value="1"/>
</dbReference>
<dbReference type="InterPro" id="IPR036390">
    <property type="entry name" value="WH_DNA-bd_sf"/>
</dbReference>
<dbReference type="InterPro" id="IPR013196">
    <property type="entry name" value="HTH_11"/>
</dbReference>
<dbReference type="CDD" id="cd00211">
    <property type="entry name" value="PTS_IIA_fru"/>
    <property type="match status" value="1"/>
</dbReference>
<feature type="domain" description="PRD" evidence="5">
    <location>
        <begin position="293"/>
        <end position="397"/>
    </location>
</feature>
<keyword evidence="2" id="KW-0677">Repeat</keyword>
<dbReference type="InterPro" id="IPR013011">
    <property type="entry name" value="PTS_EIIB_2"/>
</dbReference>
<dbReference type="InterPro" id="IPR050661">
    <property type="entry name" value="BglG_antiterminators"/>
</dbReference>
<dbReference type="GO" id="GO:0006355">
    <property type="term" value="P:regulation of DNA-templated transcription"/>
    <property type="evidence" value="ECO:0007669"/>
    <property type="project" value="InterPro"/>
</dbReference>
<accession>F6IUV1</accession>
<gene>
    <name evidence="6" type="ORF">LPE_01384</name>
</gene>
<dbReference type="EMBL" id="FR871799">
    <property type="protein sequence ID" value="CCB82368.1"/>
    <property type="molecule type" value="Genomic_DNA"/>
</dbReference>
<dbReference type="SUPFAM" id="SSF52794">
    <property type="entry name" value="PTS system IIB component-like"/>
    <property type="match status" value="1"/>
</dbReference>
<dbReference type="Pfam" id="PF00874">
    <property type="entry name" value="PRD"/>
    <property type="match status" value="2"/>
</dbReference>